<comment type="caution">
    <text evidence="2">The sequence shown here is derived from an EMBL/GenBank/DDBJ whole genome shotgun (WGS) entry which is preliminary data.</text>
</comment>
<feature type="transmembrane region" description="Helical" evidence="1">
    <location>
        <begin position="89"/>
        <end position="112"/>
    </location>
</feature>
<reference evidence="2 3" key="1">
    <citation type="submission" date="2024-06" db="EMBL/GenBank/DDBJ databases">
        <title>Genomic Encyclopedia of Type Strains, Phase IV (KMG-IV): sequencing the most valuable type-strain genomes for metagenomic binning, comparative biology and taxonomic classification.</title>
        <authorList>
            <person name="Goeker M."/>
        </authorList>
    </citation>
    <scope>NUCLEOTIDE SEQUENCE [LARGE SCALE GENOMIC DNA]</scope>
    <source>
        <strain evidence="2 3">DSM 26128</strain>
    </source>
</reference>
<feature type="transmembrane region" description="Helical" evidence="1">
    <location>
        <begin position="200"/>
        <end position="219"/>
    </location>
</feature>
<evidence type="ECO:0000313" key="2">
    <source>
        <dbReference type="EMBL" id="MET3576790.1"/>
    </source>
</evidence>
<keyword evidence="1" id="KW-1133">Transmembrane helix</keyword>
<keyword evidence="3" id="KW-1185">Reference proteome</keyword>
<proteinExistence type="predicted"/>
<feature type="transmembrane region" description="Helical" evidence="1">
    <location>
        <begin position="177"/>
        <end position="193"/>
    </location>
</feature>
<feature type="transmembrane region" description="Helical" evidence="1">
    <location>
        <begin position="26"/>
        <end position="47"/>
    </location>
</feature>
<dbReference type="InterPro" id="IPR051533">
    <property type="entry name" value="WaaL-like"/>
</dbReference>
<dbReference type="Proteomes" id="UP001549099">
    <property type="component" value="Unassembled WGS sequence"/>
</dbReference>
<dbReference type="PANTHER" id="PTHR37422">
    <property type="entry name" value="TEICHURONIC ACID BIOSYNTHESIS PROTEIN TUAE"/>
    <property type="match status" value="1"/>
</dbReference>
<keyword evidence="1" id="KW-0472">Membrane</keyword>
<evidence type="ECO:0000256" key="1">
    <source>
        <dbReference type="SAM" id="Phobius"/>
    </source>
</evidence>
<feature type="transmembrane region" description="Helical" evidence="1">
    <location>
        <begin position="358"/>
        <end position="388"/>
    </location>
</feature>
<dbReference type="Pfam" id="PF13425">
    <property type="entry name" value="O-antigen_lig"/>
    <property type="match status" value="1"/>
</dbReference>
<sequence length="406" mass="46424">MVRVIFLAYVIYFVLRHFITNKQWKPLIGIGALGLYFLIGLLINFFLKDPFSIGAEITFLTKTIYPIFLFIAFYIIFKENFLGRDRLLKVLTINAIVVSAIIILPTVFGISFESYNSSFAGSIGWFNAANETGAILVILFAFTVLFYLKSRTWDPAAIIAIVGMTISVYLIGTKVATGSFLMIALCTALLFMLKKNWMKSVVILVALAGTLYGITQSPVAQNAKVVEEQNQIRQDMYKEKEKHFTADIIEQINMYQEYRKMSNPMLTQVLSSRDLFFLMHYDFFKEAHPLRKAFGMGYSSEYEKEAKMVEMDYFDFVFSYGLILGLALTVAMIFFIFKAIKTAITELFRKNRDDRKILIAFSSLLVLGVSFIAGHIWFAPAVSLYFMILLAMMYNQDPAERKQTVQ</sequence>
<protein>
    <recommendedName>
        <fullName evidence="4">O-antigen ligase like membrane protein</fullName>
    </recommendedName>
</protein>
<dbReference type="InterPro" id="IPR049504">
    <property type="entry name" value="O-antigen_lig"/>
</dbReference>
<name>A0ABV2GEQ7_9BACL</name>
<feature type="transmembrane region" description="Helical" evidence="1">
    <location>
        <begin position="317"/>
        <end position="337"/>
    </location>
</feature>
<dbReference type="PANTHER" id="PTHR37422:SF17">
    <property type="entry name" value="O-ANTIGEN LIGASE"/>
    <property type="match status" value="1"/>
</dbReference>
<gene>
    <name evidence="2" type="ORF">ABID49_002720</name>
</gene>
<dbReference type="EMBL" id="JBEPLW010000034">
    <property type="protein sequence ID" value="MET3576790.1"/>
    <property type="molecule type" value="Genomic_DNA"/>
</dbReference>
<keyword evidence="1" id="KW-0812">Transmembrane</keyword>
<accession>A0ABV2GEQ7</accession>
<feature type="transmembrane region" description="Helical" evidence="1">
    <location>
        <begin position="59"/>
        <end position="77"/>
    </location>
</feature>
<feature type="transmembrane region" description="Helical" evidence="1">
    <location>
        <begin position="132"/>
        <end position="148"/>
    </location>
</feature>
<evidence type="ECO:0000313" key="3">
    <source>
        <dbReference type="Proteomes" id="UP001549099"/>
    </source>
</evidence>
<feature type="transmembrane region" description="Helical" evidence="1">
    <location>
        <begin position="155"/>
        <end position="171"/>
    </location>
</feature>
<organism evidence="2 3">
    <name type="scientific">Bhargavaea ullalensis</name>
    <dbReference type="NCBI Taxonomy" id="1265685"/>
    <lineage>
        <taxon>Bacteria</taxon>
        <taxon>Bacillati</taxon>
        <taxon>Bacillota</taxon>
        <taxon>Bacilli</taxon>
        <taxon>Bacillales</taxon>
        <taxon>Caryophanaceae</taxon>
        <taxon>Bhargavaea</taxon>
    </lineage>
</organism>
<evidence type="ECO:0008006" key="4">
    <source>
        <dbReference type="Google" id="ProtNLM"/>
    </source>
</evidence>